<dbReference type="InterPro" id="IPR019748">
    <property type="entry name" value="FERM_central"/>
</dbReference>
<dbReference type="CDD" id="cd14473">
    <property type="entry name" value="FERM_B-lobe"/>
    <property type="match status" value="1"/>
</dbReference>
<dbReference type="SUPFAM" id="SSF50729">
    <property type="entry name" value="PH domain-like"/>
    <property type="match status" value="1"/>
</dbReference>
<dbReference type="Gene3D" id="2.30.29.30">
    <property type="entry name" value="Pleckstrin-homology domain (PH domain)/Phosphotyrosine-binding domain (PTB)"/>
    <property type="match status" value="1"/>
</dbReference>
<dbReference type="SUPFAM" id="SSF54236">
    <property type="entry name" value="Ubiquitin-like"/>
    <property type="match status" value="1"/>
</dbReference>
<name>A0A0N4V2S0_ENTVE</name>
<feature type="domain" description="FERM" evidence="1">
    <location>
        <begin position="1"/>
        <end position="263"/>
    </location>
</feature>
<dbReference type="WBParaSite" id="EVEC_0000431401-mRNA-1">
    <property type="protein sequence ID" value="EVEC_0000431401-mRNA-1"/>
    <property type="gene ID" value="EVEC_0000431401"/>
</dbReference>
<dbReference type="InterPro" id="IPR018980">
    <property type="entry name" value="FERM_PH-like_C"/>
</dbReference>
<dbReference type="SMART" id="SM01196">
    <property type="entry name" value="FERM_C"/>
    <property type="match status" value="1"/>
</dbReference>
<dbReference type="GO" id="GO:0005198">
    <property type="term" value="F:structural molecule activity"/>
    <property type="evidence" value="ECO:0007669"/>
    <property type="project" value="InterPro"/>
</dbReference>
<dbReference type="InterPro" id="IPR035963">
    <property type="entry name" value="FERM_2"/>
</dbReference>
<dbReference type="Pfam" id="PF00373">
    <property type="entry name" value="FERM_M"/>
    <property type="match status" value="1"/>
</dbReference>
<dbReference type="PANTHER" id="PTHR23280">
    <property type="entry name" value="4.1 G PROTEIN"/>
    <property type="match status" value="1"/>
</dbReference>
<dbReference type="InterPro" id="IPR018979">
    <property type="entry name" value="FERM_N"/>
</dbReference>
<dbReference type="InterPro" id="IPR000299">
    <property type="entry name" value="FERM_domain"/>
</dbReference>
<dbReference type="InterPro" id="IPR019749">
    <property type="entry name" value="Band_41_domain"/>
</dbReference>
<dbReference type="GO" id="GO:0031032">
    <property type="term" value="P:actomyosin structure organization"/>
    <property type="evidence" value="ECO:0007669"/>
    <property type="project" value="TreeGrafter"/>
</dbReference>
<dbReference type="Pfam" id="PF09380">
    <property type="entry name" value="FERM_C"/>
    <property type="match status" value="1"/>
</dbReference>
<proteinExistence type="predicted"/>
<dbReference type="PANTHER" id="PTHR23280:SF21">
    <property type="entry name" value="PROTEIN 4.1 HOMOLOG"/>
    <property type="match status" value="1"/>
</dbReference>
<dbReference type="Pfam" id="PF05902">
    <property type="entry name" value="4_1_CTD"/>
    <property type="match status" value="1"/>
</dbReference>
<sequence>LSYINCSFFKKKAEGSELYAKVVEHLQLLEKEYFSLSFVDAENVKMVNAGIIVHSFLLLRLGKVYDFKFEVKFYPPDPTVLNDDIARHLIYLQVCQDLDSGKLVFVASQALLGSCIAQAEMGDYDSSKNYSALAERHLFTRNVALRFRGKTASEAESCFLDNAKRLSLYGIEFFDAKSSKDFWVRVGISAHGIDIYREQIRLHRFLWQNIIKIAFRWNVFGIKLRPGELEKNNYVEYKRSNYDAAKRVWKCAVENHTFFRLIQPDEKPQKKLFRWGSARFRYQGRTQFQSKMASQMFDHSSATLPRDQSLNLPLQGDSGYYDFDELLILHVKLSYSFFRRTTKTQQAKHTIQKQTYQTYTAPNEDGEVGIQTVEASQQLITPLGEAAVVNGTAPIIETRSHVVSYESTDPIIDDSYKMSDLPGELVSSRTITSGNRTFETITYKTEKNGIIETHVEHRVTIHSKGDIDHDAELCQAILEATDMNPDMTVEKIEVRQESQS</sequence>
<accession>A0A0N4V2S0</accession>
<dbReference type="SMART" id="SM00295">
    <property type="entry name" value="B41"/>
    <property type="match status" value="1"/>
</dbReference>
<dbReference type="Gene3D" id="3.10.20.90">
    <property type="entry name" value="Phosphatidylinositol 3-kinase Catalytic Subunit, Chain A, domain 1"/>
    <property type="match status" value="1"/>
</dbReference>
<dbReference type="Gene3D" id="1.20.80.60">
    <property type="match status" value="1"/>
</dbReference>
<dbReference type="AlphaFoldDB" id="A0A0N4V2S0"/>
<dbReference type="SUPFAM" id="SSF47031">
    <property type="entry name" value="Second domain of FERM"/>
    <property type="match status" value="1"/>
</dbReference>
<dbReference type="InterPro" id="IPR014847">
    <property type="entry name" value="FA"/>
</dbReference>
<dbReference type="InterPro" id="IPR029071">
    <property type="entry name" value="Ubiquitin-like_domsf"/>
</dbReference>
<organism evidence="2">
    <name type="scientific">Enterobius vermicularis</name>
    <name type="common">Human pinworm</name>
    <dbReference type="NCBI Taxonomy" id="51028"/>
    <lineage>
        <taxon>Eukaryota</taxon>
        <taxon>Metazoa</taxon>
        <taxon>Ecdysozoa</taxon>
        <taxon>Nematoda</taxon>
        <taxon>Chromadorea</taxon>
        <taxon>Rhabditida</taxon>
        <taxon>Spirurina</taxon>
        <taxon>Oxyuridomorpha</taxon>
        <taxon>Oxyuroidea</taxon>
        <taxon>Oxyuridae</taxon>
        <taxon>Enterobius</taxon>
    </lineage>
</organism>
<dbReference type="GO" id="GO:0005856">
    <property type="term" value="C:cytoskeleton"/>
    <property type="evidence" value="ECO:0007669"/>
    <property type="project" value="InterPro"/>
</dbReference>
<dbReference type="InterPro" id="IPR011993">
    <property type="entry name" value="PH-like_dom_sf"/>
</dbReference>
<evidence type="ECO:0000259" key="1">
    <source>
        <dbReference type="PROSITE" id="PS50057"/>
    </source>
</evidence>
<evidence type="ECO:0000313" key="2">
    <source>
        <dbReference type="WBParaSite" id="EVEC_0000431401-mRNA-1"/>
    </source>
</evidence>
<dbReference type="GO" id="GO:0005886">
    <property type="term" value="C:plasma membrane"/>
    <property type="evidence" value="ECO:0007669"/>
    <property type="project" value="TreeGrafter"/>
</dbReference>
<dbReference type="InterPro" id="IPR008379">
    <property type="entry name" value="Band_4.1_C"/>
</dbReference>
<dbReference type="PROSITE" id="PS50057">
    <property type="entry name" value="FERM_3"/>
    <property type="match status" value="1"/>
</dbReference>
<dbReference type="SMART" id="SM01195">
    <property type="entry name" value="FA"/>
    <property type="match status" value="1"/>
</dbReference>
<dbReference type="Pfam" id="PF09379">
    <property type="entry name" value="FERM_N"/>
    <property type="match status" value="1"/>
</dbReference>
<protein>
    <submittedName>
        <fullName evidence="2">FERM domain-containing protein</fullName>
    </submittedName>
</protein>
<reference evidence="2" key="1">
    <citation type="submission" date="2017-02" db="UniProtKB">
        <authorList>
            <consortium name="WormBaseParasite"/>
        </authorList>
    </citation>
    <scope>IDENTIFICATION</scope>
</reference>
<dbReference type="GO" id="GO:0003779">
    <property type="term" value="F:actin binding"/>
    <property type="evidence" value="ECO:0007669"/>
    <property type="project" value="InterPro"/>
</dbReference>